<comment type="subcellular location">
    <subcellularLocation>
        <location evidence="1">Membrane</location>
        <topology evidence="1">Multi-pass membrane protein</topology>
    </subcellularLocation>
</comment>
<dbReference type="GO" id="GO:0000750">
    <property type="term" value="P:pheromone-dependent signal transduction involved in conjugation with cellular fusion"/>
    <property type="evidence" value="ECO:0007669"/>
    <property type="project" value="TreeGrafter"/>
</dbReference>
<comment type="caution">
    <text evidence="11">The sequence shown here is derived from an EMBL/GenBank/DDBJ whole genome shotgun (WGS) entry which is preliminary data.</text>
</comment>
<accession>A0A9P6VTN4</accession>
<dbReference type="GO" id="GO:0004932">
    <property type="term" value="F:mating-type factor pheromone receptor activity"/>
    <property type="evidence" value="ECO:0007669"/>
    <property type="project" value="InterPro"/>
</dbReference>
<dbReference type="AlphaFoldDB" id="A0A9P6VTN4"/>
<evidence type="ECO:0000256" key="4">
    <source>
        <dbReference type="ARBA" id="ARBA00022692"/>
    </source>
</evidence>
<keyword evidence="7 10" id="KW-0472">Membrane</keyword>
<dbReference type="InterPro" id="IPR036789">
    <property type="entry name" value="Ribosomal_uL6-like_a/b-dom_sf"/>
</dbReference>
<comment type="similarity">
    <text evidence="2">Belongs to the G-protein coupled receptor 4 family.</text>
</comment>
<evidence type="ECO:0000256" key="2">
    <source>
        <dbReference type="ARBA" id="ARBA00011085"/>
    </source>
</evidence>
<dbReference type="Proteomes" id="UP000777482">
    <property type="component" value="Unassembled WGS sequence"/>
</dbReference>
<keyword evidence="5 10" id="KW-1133">Transmembrane helix</keyword>
<evidence type="ECO:0000256" key="9">
    <source>
        <dbReference type="ARBA" id="ARBA00023224"/>
    </source>
</evidence>
<dbReference type="GO" id="GO:0019843">
    <property type="term" value="F:rRNA binding"/>
    <property type="evidence" value="ECO:0007669"/>
    <property type="project" value="InterPro"/>
</dbReference>
<keyword evidence="4 10" id="KW-0812">Transmembrane</keyword>
<dbReference type="PANTHER" id="PTHR28097:SF1">
    <property type="entry name" value="PHEROMONE A FACTOR RECEPTOR"/>
    <property type="match status" value="1"/>
</dbReference>
<evidence type="ECO:0000256" key="1">
    <source>
        <dbReference type="ARBA" id="ARBA00004141"/>
    </source>
</evidence>
<name>A0A9P6VTN4_RHOMI</name>
<evidence type="ECO:0000256" key="5">
    <source>
        <dbReference type="ARBA" id="ARBA00022989"/>
    </source>
</evidence>
<dbReference type="InterPro" id="IPR001499">
    <property type="entry name" value="GPCR_STE3"/>
</dbReference>
<sequence length="482" mass="51485">MPRLPASLGSWTARARPHAVAAVAPSLVSSAFHSSANAPSHVGSAAIPVPSTVTIQLPSLAAVAPGATPAQAIVKGPKGQLAVELASFVRLTQQQQQQQGTEGQAPILDHFVVDIENPAVKHQRAVWGLTRALLANAVVGVSEGYTLPIRLVGVGYRATVEDIPPSSRTNHSGPQPTQRLNLKLGFAHPVLIDLPPDVTATTPAPNAIALSGIDKQRLGQGKGIFVGDEQLPYIICTAVLILLNIGPLVWQFKQGNSGPIAMGVWIMVGSIHELINTTVWYGDAADRAPIWCDISVKVAIGQQIGRVASVYCIARFLADIVSPRATAITRSDRRRRAIYDYSISFGLPAILMAGSVLYQPYRYRIVHGLGFGGMLYSALCVAYLCVGIPLAFVSAYQYINTAGTYADYSWTYMRSGWSVYGIPTSEDLTVADFSNWSNVVVASLFFAAFGFGSESSAALRKNVKVRTLNPGHDDLLKEVASV</sequence>
<keyword evidence="8" id="KW-0675">Receptor</keyword>
<evidence type="ECO:0000256" key="6">
    <source>
        <dbReference type="ARBA" id="ARBA00023040"/>
    </source>
</evidence>
<reference evidence="11 12" key="1">
    <citation type="submission" date="2020-11" db="EMBL/GenBank/DDBJ databases">
        <title>Kefir isolates.</title>
        <authorList>
            <person name="Marcisauskas S."/>
            <person name="Kim Y."/>
            <person name="Blasche S."/>
        </authorList>
    </citation>
    <scope>NUCLEOTIDE SEQUENCE [LARGE SCALE GENOMIC DNA]</scope>
    <source>
        <strain evidence="11 12">KR</strain>
    </source>
</reference>
<feature type="transmembrane region" description="Helical" evidence="10">
    <location>
        <begin position="338"/>
        <end position="361"/>
    </location>
</feature>
<dbReference type="Gene3D" id="3.90.930.12">
    <property type="entry name" value="Ribosomal protein L6, alpha-beta domain"/>
    <property type="match status" value="2"/>
</dbReference>
<evidence type="ECO:0000313" key="11">
    <source>
        <dbReference type="EMBL" id="KAG0653534.1"/>
    </source>
</evidence>
<keyword evidence="3" id="KW-0589">Pheromone response</keyword>
<proteinExistence type="inferred from homology"/>
<keyword evidence="9" id="KW-0807">Transducer</keyword>
<keyword evidence="6" id="KW-0297">G-protein coupled receptor</keyword>
<evidence type="ECO:0000313" key="12">
    <source>
        <dbReference type="Proteomes" id="UP000777482"/>
    </source>
</evidence>
<feature type="transmembrane region" description="Helical" evidence="10">
    <location>
        <begin position="231"/>
        <end position="250"/>
    </location>
</feature>
<dbReference type="EMBL" id="PUHQ01000195">
    <property type="protein sequence ID" value="KAG0653534.1"/>
    <property type="molecule type" value="Genomic_DNA"/>
</dbReference>
<dbReference type="GO" id="GO:0006412">
    <property type="term" value="P:translation"/>
    <property type="evidence" value="ECO:0007669"/>
    <property type="project" value="InterPro"/>
</dbReference>
<dbReference type="Pfam" id="PF02076">
    <property type="entry name" value="STE3"/>
    <property type="match status" value="2"/>
</dbReference>
<dbReference type="GO" id="GO:0005886">
    <property type="term" value="C:plasma membrane"/>
    <property type="evidence" value="ECO:0007669"/>
    <property type="project" value="TreeGrafter"/>
</dbReference>
<evidence type="ECO:0000256" key="10">
    <source>
        <dbReference type="SAM" id="Phobius"/>
    </source>
</evidence>
<dbReference type="PRINTS" id="PR00899">
    <property type="entry name" value="GPCRSTE3"/>
</dbReference>
<gene>
    <name evidence="11" type="ORF">C6P46_002501</name>
</gene>
<organism evidence="11 12">
    <name type="scientific">Rhodotorula mucilaginosa</name>
    <name type="common">Yeast</name>
    <name type="synonym">Rhodotorula rubra</name>
    <dbReference type="NCBI Taxonomy" id="5537"/>
    <lineage>
        <taxon>Eukaryota</taxon>
        <taxon>Fungi</taxon>
        <taxon>Dikarya</taxon>
        <taxon>Basidiomycota</taxon>
        <taxon>Pucciniomycotina</taxon>
        <taxon>Microbotryomycetes</taxon>
        <taxon>Sporidiobolales</taxon>
        <taxon>Sporidiobolaceae</taxon>
        <taxon>Rhodotorula</taxon>
    </lineage>
</organism>
<protein>
    <submittedName>
        <fullName evidence="11">Uncharacterized protein</fullName>
    </submittedName>
</protein>
<dbReference type="SUPFAM" id="SSF56053">
    <property type="entry name" value="Ribosomal protein L6"/>
    <property type="match status" value="2"/>
</dbReference>
<dbReference type="OrthoDB" id="2874149at2759"/>
<dbReference type="GO" id="GO:0005840">
    <property type="term" value="C:ribosome"/>
    <property type="evidence" value="ECO:0007669"/>
    <property type="project" value="InterPro"/>
</dbReference>
<evidence type="ECO:0000256" key="3">
    <source>
        <dbReference type="ARBA" id="ARBA00022507"/>
    </source>
</evidence>
<keyword evidence="12" id="KW-1185">Reference proteome</keyword>
<dbReference type="GO" id="GO:0003735">
    <property type="term" value="F:structural constituent of ribosome"/>
    <property type="evidence" value="ECO:0007669"/>
    <property type="project" value="InterPro"/>
</dbReference>
<dbReference type="PANTHER" id="PTHR28097">
    <property type="entry name" value="PHEROMONE A FACTOR RECEPTOR"/>
    <property type="match status" value="1"/>
</dbReference>
<evidence type="ECO:0000256" key="8">
    <source>
        <dbReference type="ARBA" id="ARBA00023170"/>
    </source>
</evidence>
<evidence type="ECO:0000256" key="7">
    <source>
        <dbReference type="ARBA" id="ARBA00023136"/>
    </source>
</evidence>
<feature type="transmembrane region" description="Helical" evidence="10">
    <location>
        <begin position="373"/>
        <end position="393"/>
    </location>
</feature>